<gene>
    <name evidence="2" type="ORF">PHLGIDRAFT_60406</name>
</gene>
<dbReference type="AlphaFoldDB" id="A0A0C3S170"/>
<dbReference type="EMBL" id="KN840884">
    <property type="protein sequence ID" value="KIP01165.1"/>
    <property type="molecule type" value="Genomic_DNA"/>
</dbReference>
<accession>A0A0C3S170</accession>
<feature type="non-terminal residue" evidence="2">
    <location>
        <position position="79"/>
    </location>
</feature>
<sequence length="79" mass="9145">KFMVRYDGPYRIVQAWPDTSVYTLDLPPHLNILPTFHASLLRPWIDNDNALFPSRRLDQPGPVVTADGEQEWAVERILD</sequence>
<name>A0A0C3S170_PHLG1</name>
<dbReference type="InterPro" id="IPR056924">
    <property type="entry name" value="SH3_Tf2-1"/>
</dbReference>
<evidence type="ECO:0000313" key="2">
    <source>
        <dbReference type="EMBL" id="KIP01165.1"/>
    </source>
</evidence>
<feature type="domain" description="Tf2-1-like SH3-like" evidence="1">
    <location>
        <begin position="1"/>
        <end position="44"/>
    </location>
</feature>
<reference evidence="2 3" key="1">
    <citation type="journal article" date="2014" name="PLoS Genet.">
        <title>Analysis of the Phlebiopsis gigantea genome, transcriptome and secretome provides insight into its pioneer colonization strategies of wood.</title>
        <authorList>
            <person name="Hori C."/>
            <person name="Ishida T."/>
            <person name="Igarashi K."/>
            <person name="Samejima M."/>
            <person name="Suzuki H."/>
            <person name="Master E."/>
            <person name="Ferreira P."/>
            <person name="Ruiz-Duenas F.J."/>
            <person name="Held B."/>
            <person name="Canessa P."/>
            <person name="Larrondo L.F."/>
            <person name="Schmoll M."/>
            <person name="Druzhinina I.S."/>
            <person name="Kubicek C.P."/>
            <person name="Gaskell J.A."/>
            <person name="Kersten P."/>
            <person name="St John F."/>
            <person name="Glasner J."/>
            <person name="Sabat G."/>
            <person name="Splinter BonDurant S."/>
            <person name="Syed K."/>
            <person name="Yadav J."/>
            <person name="Mgbeahuruike A.C."/>
            <person name="Kovalchuk A."/>
            <person name="Asiegbu F.O."/>
            <person name="Lackner G."/>
            <person name="Hoffmeister D."/>
            <person name="Rencoret J."/>
            <person name="Gutierrez A."/>
            <person name="Sun H."/>
            <person name="Lindquist E."/>
            <person name="Barry K."/>
            <person name="Riley R."/>
            <person name="Grigoriev I.V."/>
            <person name="Henrissat B."/>
            <person name="Kues U."/>
            <person name="Berka R.M."/>
            <person name="Martinez A.T."/>
            <person name="Covert S.F."/>
            <person name="Blanchette R.A."/>
            <person name="Cullen D."/>
        </authorList>
    </citation>
    <scope>NUCLEOTIDE SEQUENCE [LARGE SCALE GENOMIC DNA]</scope>
    <source>
        <strain evidence="2 3">11061_1 CR5-6</strain>
    </source>
</reference>
<dbReference type="Pfam" id="PF24626">
    <property type="entry name" value="SH3_Tf2-1"/>
    <property type="match status" value="1"/>
</dbReference>
<protein>
    <recommendedName>
        <fullName evidence="1">Tf2-1-like SH3-like domain-containing protein</fullName>
    </recommendedName>
</protein>
<proteinExistence type="predicted"/>
<dbReference type="OrthoDB" id="2793220at2759"/>
<evidence type="ECO:0000313" key="3">
    <source>
        <dbReference type="Proteomes" id="UP000053257"/>
    </source>
</evidence>
<keyword evidence="3" id="KW-1185">Reference proteome</keyword>
<evidence type="ECO:0000259" key="1">
    <source>
        <dbReference type="Pfam" id="PF24626"/>
    </source>
</evidence>
<dbReference type="Proteomes" id="UP000053257">
    <property type="component" value="Unassembled WGS sequence"/>
</dbReference>
<dbReference type="HOGENOM" id="CLU_180976_0_0_1"/>
<organism evidence="2 3">
    <name type="scientific">Phlebiopsis gigantea (strain 11061_1 CR5-6)</name>
    <name type="common">White-rot fungus</name>
    <name type="synonym">Peniophora gigantea</name>
    <dbReference type="NCBI Taxonomy" id="745531"/>
    <lineage>
        <taxon>Eukaryota</taxon>
        <taxon>Fungi</taxon>
        <taxon>Dikarya</taxon>
        <taxon>Basidiomycota</taxon>
        <taxon>Agaricomycotina</taxon>
        <taxon>Agaricomycetes</taxon>
        <taxon>Polyporales</taxon>
        <taxon>Phanerochaetaceae</taxon>
        <taxon>Phlebiopsis</taxon>
    </lineage>
</organism>
<feature type="non-terminal residue" evidence="2">
    <location>
        <position position="1"/>
    </location>
</feature>